<feature type="region of interest" description="Disordered" evidence="1">
    <location>
        <begin position="97"/>
        <end position="132"/>
    </location>
</feature>
<keyword evidence="3" id="KW-1185">Reference proteome</keyword>
<name>A0AAV2JDX7_KNICA</name>
<gene>
    <name evidence="2" type="ORF">KC01_LOCUS7336</name>
</gene>
<protein>
    <submittedName>
        <fullName evidence="2">Uncharacterized protein</fullName>
    </submittedName>
</protein>
<sequence>MGQDKTEKPGASLKAGGLKPLCCQLYPTGCCRGTGLTDAERERRRCEEEPIEAHYRAEENVTKAAVDSSWPVSRSPSVGVVDFPGRMRWTAAESAFGVTHSDSSQENDTSAKLMSSSCSLRSDTATPTHAAT</sequence>
<reference evidence="2 3" key="1">
    <citation type="submission" date="2024-04" db="EMBL/GenBank/DDBJ databases">
        <authorList>
            <person name="Waldvogel A.-M."/>
            <person name="Schoenle A."/>
        </authorList>
    </citation>
    <scope>NUCLEOTIDE SEQUENCE [LARGE SCALE GENOMIC DNA]</scope>
</reference>
<evidence type="ECO:0000256" key="1">
    <source>
        <dbReference type="SAM" id="MobiDB-lite"/>
    </source>
</evidence>
<dbReference type="EMBL" id="OZ035834">
    <property type="protein sequence ID" value="CAL1575848.1"/>
    <property type="molecule type" value="Genomic_DNA"/>
</dbReference>
<feature type="compositionally biased region" description="Polar residues" evidence="1">
    <location>
        <begin position="100"/>
        <end position="132"/>
    </location>
</feature>
<accession>A0AAV2JDX7</accession>
<dbReference type="AlphaFoldDB" id="A0AAV2JDX7"/>
<evidence type="ECO:0000313" key="3">
    <source>
        <dbReference type="Proteomes" id="UP001497482"/>
    </source>
</evidence>
<dbReference type="Proteomes" id="UP001497482">
    <property type="component" value="Chromosome 12"/>
</dbReference>
<organism evidence="2 3">
    <name type="scientific">Knipowitschia caucasica</name>
    <name type="common">Caucasian dwarf goby</name>
    <name type="synonym">Pomatoschistus caucasicus</name>
    <dbReference type="NCBI Taxonomy" id="637954"/>
    <lineage>
        <taxon>Eukaryota</taxon>
        <taxon>Metazoa</taxon>
        <taxon>Chordata</taxon>
        <taxon>Craniata</taxon>
        <taxon>Vertebrata</taxon>
        <taxon>Euteleostomi</taxon>
        <taxon>Actinopterygii</taxon>
        <taxon>Neopterygii</taxon>
        <taxon>Teleostei</taxon>
        <taxon>Neoteleostei</taxon>
        <taxon>Acanthomorphata</taxon>
        <taxon>Gobiaria</taxon>
        <taxon>Gobiiformes</taxon>
        <taxon>Gobioidei</taxon>
        <taxon>Gobiidae</taxon>
        <taxon>Gobiinae</taxon>
        <taxon>Knipowitschia</taxon>
    </lineage>
</organism>
<proteinExistence type="predicted"/>
<evidence type="ECO:0000313" key="2">
    <source>
        <dbReference type="EMBL" id="CAL1575848.1"/>
    </source>
</evidence>